<evidence type="ECO:0000313" key="2">
    <source>
        <dbReference type="Proteomes" id="UP000464956"/>
    </source>
</evidence>
<protein>
    <submittedName>
        <fullName evidence="1">Phage protein</fullName>
    </submittedName>
</protein>
<keyword evidence="2" id="KW-1185">Reference proteome</keyword>
<dbReference type="EMBL" id="LR743532">
    <property type="protein sequence ID" value="CAA2409856.1"/>
    <property type="molecule type" value="Genomic_DNA"/>
</dbReference>
<dbReference type="KEGG" id="vg:62676400"/>
<dbReference type="Proteomes" id="UP000464956">
    <property type="component" value="Chromosome"/>
</dbReference>
<reference evidence="1" key="1">
    <citation type="submission" date="2019-12" db="EMBL/GenBank/DDBJ databases">
        <authorList>
            <person name="Ansaldi M."/>
            <person name="Clavijo F."/>
        </authorList>
    </citation>
    <scope>NUCLEOTIDE SEQUENCE [LARGE SCALE GENOMIC DNA]</scope>
</reference>
<dbReference type="GeneID" id="62676400"/>
<name>A0A679KD70_9CAUD</name>
<evidence type="ECO:0000313" key="1">
    <source>
        <dbReference type="EMBL" id="CAA2409856.1"/>
    </source>
</evidence>
<accession>A0A679KD70</accession>
<sequence length="77" mass="8454">MIWWYIVVFIVALVASYAMMPKPENARPAGLGDITAPTAEVGRAIPVLFGERDLKGPNVCWYGDFRTEAIKAKGGKK</sequence>
<dbReference type="RefSeq" id="YP_009997037.1">
    <property type="nucleotide sequence ID" value="NC_052967.1"/>
</dbReference>
<proteinExistence type="predicted"/>
<organism evidence="1 2">
    <name type="scientific">Xanthomonas phage Bosa</name>
    <dbReference type="NCBI Taxonomy" id="2674976"/>
    <lineage>
        <taxon>Viruses</taxon>
        <taxon>Duplodnaviria</taxon>
        <taxon>Heunggongvirae</taxon>
        <taxon>Uroviricota</taxon>
        <taxon>Caudoviricetes</taxon>
        <taxon>Mesyanzhinovviridae</taxon>
        <taxon>Bradleyvirinae</taxon>
        <taxon>Bosavirus</taxon>
        <taxon>Bosavirus bosa</taxon>
    </lineage>
</organism>